<feature type="binding site" evidence="11">
    <location>
        <position position="51"/>
    </location>
    <ligand>
        <name>S-adenosyl-L-methionine</name>
        <dbReference type="ChEBI" id="CHEBI:59789"/>
    </ligand>
</feature>
<reference evidence="12 13" key="2">
    <citation type="journal article" date="2008" name="Nature">
        <title>The Phaeodactylum genome reveals the evolutionary history of diatom genomes.</title>
        <authorList>
            <person name="Bowler C."/>
            <person name="Allen A.E."/>
            <person name="Badger J.H."/>
            <person name="Grimwood J."/>
            <person name="Jabbari K."/>
            <person name="Kuo A."/>
            <person name="Maheswari U."/>
            <person name="Martens C."/>
            <person name="Maumus F."/>
            <person name="Otillar R.P."/>
            <person name="Rayko E."/>
            <person name="Salamov A."/>
            <person name="Vandepoele K."/>
            <person name="Beszteri B."/>
            <person name="Gruber A."/>
            <person name="Heijde M."/>
            <person name="Katinka M."/>
            <person name="Mock T."/>
            <person name="Valentin K."/>
            <person name="Verret F."/>
            <person name="Berges J.A."/>
            <person name="Brownlee C."/>
            <person name="Cadoret J.P."/>
            <person name="Chiovitti A."/>
            <person name="Choi C.J."/>
            <person name="Coesel S."/>
            <person name="De Martino A."/>
            <person name="Detter J.C."/>
            <person name="Durkin C."/>
            <person name="Falciatore A."/>
            <person name="Fournet J."/>
            <person name="Haruta M."/>
            <person name="Huysman M.J."/>
            <person name="Jenkins B.D."/>
            <person name="Jiroutova K."/>
            <person name="Jorgensen R.E."/>
            <person name="Joubert Y."/>
            <person name="Kaplan A."/>
            <person name="Kroger N."/>
            <person name="Kroth P.G."/>
            <person name="La Roche J."/>
            <person name="Lindquist E."/>
            <person name="Lommer M."/>
            <person name="Martin-Jezequel V."/>
            <person name="Lopez P.J."/>
            <person name="Lucas S."/>
            <person name="Mangogna M."/>
            <person name="McGinnis K."/>
            <person name="Medlin L.K."/>
            <person name="Montsant A."/>
            <person name="Oudot-Le Secq M.P."/>
            <person name="Napoli C."/>
            <person name="Obornik M."/>
            <person name="Parker M.S."/>
            <person name="Petit J.L."/>
            <person name="Porcel B.M."/>
            <person name="Poulsen N."/>
            <person name="Robison M."/>
            <person name="Rychlewski L."/>
            <person name="Rynearson T.A."/>
            <person name="Schmutz J."/>
            <person name="Shapiro H."/>
            <person name="Siaut M."/>
            <person name="Stanley M."/>
            <person name="Sussman M.R."/>
            <person name="Taylor A.R."/>
            <person name="Vardi A."/>
            <person name="von Dassow P."/>
            <person name="Vyverman W."/>
            <person name="Willis A."/>
            <person name="Wyrwicz L.S."/>
            <person name="Rokhsar D.S."/>
            <person name="Weissenbach J."/>
            <person name="Armbrust E.V."/>
            <person name="Green B.R."/>
            <person name="Van de Peer Y."/>
            <person name="Grigoriev I.V."/>
        </authorList>
    </citation>
    <scope>NUCLEOTIDE SEQUENCE [LARGE SCALE GENOMIC DNA]</scope>
    <source>
        <strain evidence="12 13">CCMP1335</strain>
    </source>
</reference>
<dbReference type="PaxDb" id="35128-Thaps33511"/>
<keyword evidence="4 11" id="KW-0949">S-adenosyl-L-methionine</keyword>
<feature type="non-terminal residue" evidence="12">
    <location>
        <position position="1"/>
    </location>
</feature>
<evidence type="ECO:0000313" key="12">
    <source>
        <dbReference type="EMBL" id="EED93461.1"/>
    </source>
</evidence>
<dbReference type="SUPFAM" id="SSF53335">
    <property type="entry name" value="S-adenosyl-L-methionine-dependent methyltransferases"/>
    <property type="match status" value="1"/>
</dbReference>
<dbReference type="eggNOG" id="KOG3178">
    <property type="taxonomic scope" value="Eukaryota"/>
</dbReference>
<dbReference type="Pfam" id="PF05891">
    <property type="entry name" value="Methyltransf_PK"/>
    <property type="match status" value="1"/>
</dbReference>
<evidence type="ECO:0000256" key="3">
    <source>
        <dbReference type="ARBA" id="ARBA00022679"/>
    </source>
</evidence>
<keyword evidence="13" id="KW-1185">Reference proteome</keyword>
<evidence type="ECO:0000313" key="13">
    <source>
        <dbReference type="Proteomes" id="UP000001449"/>
    </source>
</evidence>
<dbReference type="Gene3D" id="3.40.50.150">
    <property type="entry name" value="Vaccinia Virus protein VP39"/>
    <property type="match status" value="1"/>
</dbReference>
<keyword evidence="3" id="KW-0808">Transferase</keyword>
<dbReference type="GO" id="GO:0008168">
    <property type="term" value="F:methyltransferase activity"/>
    <property type="evidence" value="ECO:0000318"/>
    <property type="project" value="GO_Central"/>
</dbReference>
<evidence type="ECO:0000256" key="6">
    <source>
        <dbReference type="ARBA" id="ARBA00039449"/>
    </source>
</evidence>
<dbReference type="InterPro" id="IPR029063">
    <property type="entry name" value="SAM-dependent_MTases_sf"/>
</dbReference>
<dbReference type="CDD" id="cd02440">
    <property type="entry name" value="AdoMet_MTases"/>
    <property type="match status" value="1"/>
</dbReference>
<dbReference type="EC" id="2.1.1.244" evidence="5"/>
<comment type="catalytic activity">
    <reaction evidence="9">
        <text>N-terminal L-prolyl-L-prolyl-L-lysyl-[protein] + 2 S-adenosyl-L-methionine = N-terminal N,N-dimethyl-L-prolyl-L-prolyl-L-lysyl-[protein] + 2 S-adenosyl-L-homocysteine + 2 H(+)</text>
        <dbReference type="Rhea" id="RHEA:54736"/>
        <dbReference type="Rhea" id="RHEA-COMP:13787"/>
        <dbReference type="Rhea" id="RHEA-COMP:13974"/>
        <dbReference type="ChEBI" id="CHEBI:15378"/>
        <dbReference type="ChEBI" id="CHEBI:57856"/>
        <dbReference type="ChEBI" id="CHEBI:59789"/>
        <dbReference type="ChEBI" id="CHEBI:138059"/>
        <dbReference type="ChEBI" id="CHEBI:138318"/>
        <dbReference type="EC" id="2.1.1.244"/>
    </reaction>
</comment>
<gene>
    <name evidence="12" type="ORF">THAPSDRAFT_33511</name>
</gene>
<evidence type="ECO:0000256" key="7">
    <source>
        <dbReference type="ARBA" id="ARBA00043129"/>
    </source>
</evidence>
<proteinExistence type="inferred from homology"/>
<evidence type="ECO:0000256" key="10">
    <source>
        <dbReference type="ARBA" id="ARBA00048167"/>
    </source>
</evidence>
<evidence type="ECO:0000256" key="1">
    <source>
        <dbReference type="ARBA" id="ARBA00009059"/>
    </source>
</evidence>
<evidence type="ECO:0000256" key="8">
    <source>
        <dbReference type="ARBA" id="ARBA00047306"/>
    </source>
</evidence>
<comment type="similarity">
    <text evidence="1">Belongs to the methyltransferase superfamily. NTM1 family.</text>
</comment>
<comment type="catalytic activity">
    <reaction evidence="8">
        <text>N-terminal L-seryl-L-prolyl-L-lysyl-[protein] + 3 S-adenosyl-L-methionine = N-terminal N,N,N-trimethyl-L-seryl-L-prolyl-L-lysyl-[protein] + 3 S-adenosyl-L-homocysteine + 3 H(+)</text>
        <dbReference type="Rhea" id="RHEA:54724"/>
        <dbReference type="Rhea" id="RHEA-COMP:13789"/>
        <dbReference type="Rhea" id="RHEA-COMP:13973"/>
        <dbReference type="ChEBI" id="CHEBI:15378"/>
        <dbReference type="ChEBI" id="CHEBI:57856"/>
        <dbReference type="ChEBI" id="CHEBI:59789"/>
        <dbReference type="ChEBI" id="CHEBI:138061"/>
        <dbReference type="ChEBI" id="CHEBI:138317"/>
        <dbReference type="EC" id="2.1.1.244"/>
    </reaction>
</comment>
<dbReference type="AlphaFoldDB" id="B8C052"/>
<dbReference type="GeneID" id="7443749"/>
<accession>B8C052</accession>
<dbReference type="OMA" id="ETYYCFN"/>
<dbReference type="Proteomes" id="UP000001449">
    <property type="component" value="Chromosome 4"/>
</dbReference>
<evidence type="ECO:0000256" key="11">
    <source>
        <dbReference type="PIRSR" id="PIRSR016958-1"/>
    </source>
</evidence>
<protein>
    <recommendedName>
        <fullName evidence="6">Alpha N-terminal protein methyltransferase 1</fullName>
        <ecNumber evidence="5">2.1.1.244</ecNumber>
    </recommendedName>
    <alternativeName>
        <fullName evidence="7">X-Pro-Lys N-terminal protein methyltransferase 1</fullName>
    </alternativeName>
</protein>
<evidence type="ECO:0000256" key="4">
    <source>
        <dbReference type="ARBA" id="ARBA00022691"/>
    </source>
</evidence>
<dbReference type="HOGENOM" id="CLU_055356_3_1_1"/>
<dbReference type="GO" id="GO:0032259">
    <property type="term" value="P:methylation"/>
    <property type="evidence" value="ECO:0007669"/>
    <property type="project" value="UniProtKB-KW"/>
</dbReference>
<dbReference type="InterPro" id="IPR008576">
    <property type="entry name" value="MeTrfase_NTM1"/>
</dbReference>
<dbReference type="InParanoid" id="B8C052"/>
<name>B8C052_THAPS</name>
<dbReference type="GO" id="GO:0071885">
    <property type="term" value="F:N-terminal protein N-methyltransferase activity"/>
    <property type="evidence" value="ECO:0007669"/>
    <property type="project" value="UniProtKB-EC"/>
</dbReference>
<organism evidence="12 13">
    <name type="scientific">Thalassiosira pseudonana</name>
    <name type="common">Marine diatom</name>
    <name type="synonym">Cyclotella nana</name>
    <dbReference type="NCBI Taxonomy" id="35128"/>
    <lineage>
        <taxon>Eukaryota</taxon>
        <taxon>Sar</taxon>
        <taxon>Stramenopiles</taxon>
        <taxon>Ochrophyta</taxon>
        <taxon>Bacillariophyta</taxon>
        <taxon>Coscinodiscophyceae</taxon>
        <taxon>Thalassiosirophycidae</taxon>
        <taxon>Thalassiosirales</taxon>
        <taxon>Thalassiosiraceae</taxon>
        <taxon>Thalassiosira</taxon>
    </lineage>
</organism>
<feature type="binding site" evidence="11">
    <location>
        <position position="118"/>
    </location>
    <ligand>
        <name>S-adenosyl-L-methionine</name>
        <dbReference type="ChEBI" id="CHEBI:59789"/>
    </ligand>
</feature>
<evidence type="ECO:0000256" key="2">
    <source>
        <dbReference type="ARBA" id="ARBA00022603"/>
    </source>
</evidence>
<dbReference type="GO" id="GO:0005737">
    <property type="term" value="C:cytoplasm"/>
    <property type="evidence" value="ECO:0000318"/>
    <property type="project" value="GO_Central"/>
</dbReference>
<dbReference type="PANTHER" id="PTHR12753:SF0">
    <property type="entry name" value="ALPHA N-TERMINAL PROTEIN METHYLTRANSFERASE 1"/>
    <property type="match status" value="1"/>
</dbReference>
<dbReference type="PIRSF" id="PIRSF016958">
    <property type="entry name" value="DUF858_MeTrfase_lik"/>
    <property type="match status" value="1"/>
</dbReference>
<feature type="binding site" evidence="11">
    <location>
        <begin position="102"/>
        <end position="103"/>
    </location>
    <ligand>
        <name>S-adenosyl-L-methionine</name>
        <dbReference type="ChEBI" id="CHEBI:59789"/>
    </ligand>
</feature>
<comment type="catalytic activity">
    <reaction evidence="10">
        <text>N-terminal L-alanyl-L-prolyl-L-lysyl-[protein] + 3 S-adenosyl-L-methionine = N-terminal N,N,N-trimethyl-L-alanyl-L-prolyl-L-lysyl-[protein] + 3 S-adenosyl-L-homocysteine + 3 H(+)</text>
        <dbReference type="Rhea" id="RHEA:54712"/>
        <dbReference type="Rhea" id="RHEA-COMP:13785"/>
        <dbReference type="Rhea" id="RHEA-COMP:13971"/>
        <dbReference type="ChEBI" id="CHEBI:15378"/>
        <dbReference type="ChEBI" id="CHEBI:57856"/>
        <dbReference type="ChEBI" id="CHEBI:59789"/>
        <dbReference type="ChEBI" id="CHEBI:138057"/>
        <dbReference type="ChEBI" id="CHEBI:138315"/>
        <dbReference type="EC" id="2.1.1.244"/>
    </reaction>
</comment>
<dbReference type="RefSeq" id="XP_002289924.1">
    <property type="nucleotide sequence ID" value="XM_002289888.1"/>
</dbReference>
<keyword evidence="2" id="KW-0489">Methyltransferase</keyword>
<dbReference type="KEGG" id="tps:THAPSDRAFT_33511"/>
<dbReference type="FunFam" id="3.40.50.150:FF:000245">
    <property type="entry name" value="Methyltransferase domain containing protein"/>
    <property type="match status" value="1"/>
</dbReference>
<dbReference type="EMBL" id="CM000641">
    <property type="protein sequence ID" value="EED93461.1"/>
    <property type="molecule type" value="Genomic_DNA"/>
</dbReference>
<sequence length="214" mass="23541">TVDGVLGGFACLSSPDLKGSASFMRHVKSIRPVKFTKKENGDIDTCACECGAGIGRVSKGLLLPLGISQCDLVEPSPRLIASAPEYLGDAYSSRCRFFCTGMQDFDPNPQSYDIIWIQWVIGYLPDEDLVDFLKRCCIALRKGGVVVIKDNTCTSDAFIVDRDDASVTRSLPYILALVELAGMRVVYERYQSDFPDNIFPVPMLALEPKAEINL</sequence>
<evidence type="ECO:0000256" key="5">
    <source>
        <dbReference type="ARBA" id="ARBA00039112"/>
    </source>
</evidence>
<feature type="binding site" evidence="11">
    <location>
        <position position="56"/>
    </location>
    <ligand>
        <name>S-adenosyl-L-methionine</name>
        <dbReference type="ChEBI" id="CHEBI:59789"/>
    </ligand>
</feature>
<evidence type="ECO:0000256" key="9">
    <source>
        <dbReference type="ARBA" id="ARBA00047885"/>
    </source>
</evidence>
<dbReference type="PANTHER" id="PTHR12753">
    <property type="entry name" value="AD-003 - RELATED"/>
    <property type="match status" value="1"/>
</dbReference>
<reference evidence="12 13" key="1">
    <citation type="journal article" date="2004" name="Science">
        <title>The genome of the diatom Thalassiosira pseudonana: ecology, evolution, and metabolism.</title>
        <authorList>
            <person name="Armbrust E.V."/>
            <person name="Berges J.A."/>
            <person name="Bowler C."/>
            <person name="Green B.R."/>
            <person name="Martinez D."/>
            <person name="Putnam N.H."/>
            <person name="Zhou S."/>
            <person name="Allen A.E."/>
            <person name="Apt K.E."/>
            <person name="Bechner M."/>
            <person name="Brzezinski M.A."/>
            <person name="Chaal B.K."/>
            <person name="Chiovitti A."/>
            <person name="Davis A.K."/>
            <person name="Demarest M.S."/>
            <person name="Detter J.C."/>
            <person name="Glavina T."/>
            <person name="Goodstein D."/>
            <person name="Hadi M.Z."/>
            <person name="Hellsten U."/>
            <person name="Hildebrand M."/>
            <person name="Jenkins B.D."/>
            <person name="Jurka J."/>
            <person name="Kapitonov V.V."/>
            <person name="Kroger N."/>
            <person name="Lau W.W."/>
            <person name="Lane T.W."/>
            <person name="Larimer F.W."/>
            <person name="Lippmeier J.C."/>
            <person name="Lucas S."/>
            <person name="Medina M."/>
            <person name="Montsant A."/>
            <person name="Obornik M."/>
            <person name="Parker M.S."/>
            <person name="Palenik B."/>
            <person name="Pazour G.J."/>
            <person name="Richardson P.M."/>
            <person name="Rynearson T.A."/>
            <person name="Saito M.A."/>
            <person name="Schwartz D.C."/>
            <person name="Thamatrakoln K."/>
            <person name="Valentin K."/>
            <person name="Vardi A."/>
            <person name="Wilkerson F.P."/>
            <person name="Rokhsar D.S."/>
        </authorList>
    </citation>
    <scope>NUCLEOTIDE SEQUENCE [LARGE SCALE GENOMIC DNA]</scope>
    <source>
        <strain evidence="12 13">CCMP1335</strain>
    </source>
</reference>